<dbReference type="Proteomes" id="UP000599074">
    <property type="component" value="Unassembled WGS sequence"/>
</dbReference>
<dbReference type="EMBL" id="BOON01000015">
    <property type="protein sequence ID" value="GII22069.1"/>
    <property type="molecule type" value="Genomic_DNA"/>
</dbReference>
<protein>
    <submittedName>
        <fullName evidence="2">Aminopeptidase</fullName>
    </submittedName>
</protein>
<dbReference type="Pfam" id="PF03576">
    <property type="entry name" value="Peptidase_S58"/>
    <property type="match status" value="1"/>
</dbReference>
<dbReference type="SUPFAM" id="SSF56266">
    <property type="entry name" value="DmpA/ArgJ-like"/>
    <property type="match status" value="1"/>
</dbReference>
<dbReference type="GO" id="GO:0004177">
    <property type="term" value="F:aminopeptidase activity"/>
    <property type="evidence" value="ECO:0007669"/>
    <property type="project" value="UniProtKB-KW"/>
</dbReference>
<keyword evidence="3" id="KW-1185">Reference proteome</keyword>
<evidence type="ECO:0000256" key="1">
    <source>
        <dbReference type="ARBA" id="ARBA00007068"/>
    </source>
</evidence>
<proteinExistence type="inferred from homology"/>
<name>A0A8J3X078_9ACTN</name>
<dbReference type="Gene3D" id="3.60.70.12">
    <property type="entry name" value="L-amino peptidase D-ALA esterase/amidase"/>
    <property type="match status" value="1"/>
</dbReference>
<dbReference type="RefSeq" id="WP_203935495.1">
    <property type="nucleotide sequence ID" value="NZ_BOON01000015.1"/>
</dbReference>
<dbReference type="InterPro" id="IPR005321">
    <property type="entry name" value="Peptidase_S58_DmpA"/>
</dbReference>
<keyword evidence="2" id="KW-0031">Aminopeptidase</keyword>
<evidence type="ECO:0000313" key="3">
    <source>
        <dbReference type="Proteomes" id="UP000599074"/>
    </source>
</evidence>
<gene>
    <name evidence="2" type="ORF">Pme01_16660</name>
</gene>
<keyword evidence="2" id="KW-0378">Hydrolase</keyword>
<dbReference type="InterPro" id="IPR016117">
    <property type="entry name" value="ArgJ-like_dom_sf"/>
</dbReference>
<dbReference type="PANTHER" id="PTHR36512:SF3">
    <property type="entry name" value="BLR5678 PROTEIN"/>
    <property type="match status" value="1"/>
</dbReference>
<organism evidence="2 3">
    <name type="scientific">Planosporangium mesophilum</name>
    <dbReference type="NCBI Taxonomy" id="689768"/>
    <lineage>
        <taxon>Bacteria</taxon>
        <taxon>Bacillati</taxon>
        <taxon>Actinomycetota</taxon>
        <taxon>Actinomycetes</taxon>
        <taxon>Micromonosporales</taxon>
        <taxon>Micromonosporaceae</taxon>
        <taxon>Planosporangium</taxon>
    </lineage>
</organism>
<comment type="similarity">
    <text evidence="1">Belongs to the peptidase S58 family.</text>
</comment>
<reference evidence="2" key="1">
    <citation type="submission" date="2021-01" db="EMBL/GenBank/DDBJ databases">
        <title>Whole genome shotgun sequence of Planosporangium mesophilum NBRC 109066.</title>
        <authorList>
            <person name="Komaki H."/>
            <person name="Tamura T."/>
        </authorList>
    </citation>
    <scope>NUCLEOTIDE SEQUENCE</scope>
    <source>
        <strain evidence="2">NBRC 109066</strain>
    </source>
</reference>
<evidence type="ECO:0000313" key="2">
    <source>
        <dbReference type="EMBL" id="GII22069.1"/>
    </source>
</evidence>
<sequence>MSLVESGGRQHPTAELRRLMGPAWRFAPGAANGITDVAGVTVGHSTLLDPEQGTCTGVTVVQPCPGVVHRPVAAAVHVINGYGKSVGLMQIEELGELESPIALTGVFGIPDVLRALVDHLLVEDPDLGSEKSGRSVNAVVMECNDSRMHDPRITRPGAAEVAEAIRGASTGPVPQGPVGAGVGMSTFGFAGGIGTSSRVLPLDGSAHHIGALVLTNFGRREDLVIAGRPVGQQLLPATATAASLGGSVIVVLATDLPTTSAQLKRLARRAQNGLARTGCTTSGSSGEVVLAFSTARGPDLAREPLDLAFAAVAECVEEAVLNSLCHSVRVHGRADRFREPFPVERLPELLGAR</sequence>
<comment type="caution">
    <text evidence="2">The sequence shown here is derived from an EMBL/GenBank/DDBJ whole genome shotgun (WGS) entry which is preliminary data.</text>
</comment>
<dbReference type="AlphaFoldDB" id="A0A8J3X078"/>
<accession>A0A8J3X078</accession>
<dbReference type="PANTHER" id="PTHR36512">
    <property type="entry name" value="D-AMINOPEPTIDASE"/>
    <property type="match status" value="1"/>
</dbReference>
<keyword evidence="2" id="KW-0645">Protease</keyword>